<feature type="compositionally biased region" description="Low complexity" evidence="1">
    <location>
        <begin position="11"/>
        <end position="50"/>
    </location>
</feature>
<feature type="compositionally biased region" description="Basic residues" evidence="1">
    <location>
        <begin position="441"/>
        <end position="454"/>
    </location>
</feature>
<feature type="compositionally biased region" description="Pro residues" evidence="1">
    <location>
        <begin position="384"/>
        <end position="396"/>
    </location>
</feature>
<accession>A0AAV5GGZ4</accession>
<keyword evidence="3" id="KW-1185">Reference proteome</keyword>
<dbReference type="AlphaFoldDB" id="A0AAV5GGZ4"/>
<feature type="region of interest" description="Disordered" evidence="1">
    <location>
        <begin position="305"/>
        <end position="408"/>
    </location>
</feature>
<evidence type="ECO:0000256" key="1">
    <source>
        <dbReference type="SAM" id="MobiDB-lite"/>
    </source>
</evidence>
<comment type="caution">
    <text evidence="2">The sequence shown here is derived from an EMBL/GenBank/DDBJ whole genome shotgun (WGS) entry which is preliminary data.</text>
</comment>
<gene>
    <name evidence="2" type="ORF">Rhopal_001603-T1</name>
</gene>
<evidence type="ECO:0000313" key="3">
    <source>
        <dbReference type="Proteomes" id="UP001342314"/>
    </source>
</evidence>
<proteinExistence type="predicted"/>
<organism evidence="2 3">
    <name type="scientific">Rhodotorula paludigena</name>
    <dbReference type="NCBI Taxonomy" id="86838"/>
    <lineage>
        <taxon>Eukaryota</taxon>
        <taxon>Fungi</taxon>
        <taxon>Dikarya</taxon>
        <taxon>Basidiomycota</taxon>
        <taxon>Pucciniomycotina</taxon>
        <taxon>Microbotryomycetes</taxon>
        <taxon>Sporidiobolales</taxon>
        <taxon>Sporidiobolaceae</taxon>
        <taxon>Rhodotorula</taxon>
    </lineage>
</organism>
<evidence type="ECO:0000313" key="2">
    <source>
        <dbReference type="EMBL" id="GJN88637.1"/>
    </source>
</evidence>
<feature type="region of interest" description="Disordered" evidence="1">
    <location>
        <begin position="423"/>
        <end position="504"/>
    </location>
</feature>
<protein>
    <submittedName>
        <fullName evidence="2">Uncharacterized protein</fullName>
    </submittedName>
</protein>
<reference evidence="2 3" key="1">
    <citation type="submission" date="2021-12" db="EMBL/GenBank/DDBJ databases">
        <title>High titer production of polyol ester of fatty acids by Rhodotorula paludigena BS15 towards product separation-free biomass refinery.</title>
        <authorList>
            <person name="Mano J."/>
            <person name="Ono H."/>
            <person name="Tanaka T."/>
            <person name="Naito K."/>
            <person name="Sushida H."/>
            <person name="Ike M."/>
            <person name="Tokuyasu K."/>
            <person name="Kitaoka M."/>
        </authorList>
    </citation>
    <scope>NUCLEOTIDE SEQUENCE [LARGE SCALE GENOMIC DNA]</scope>
    <source>
        <strain evidence="2 3">BS15</strain>
    </source>
</reference>
<dbReference type="EMBL" id="BQKY01000003">
    <property type="protein sequence ID" value="GJN88637.1"/>
    <property type="molecule type" value="Genomic_DNA"/>
</dbReference>
<dbReference type="Proteomes" id="UP001342314">
    <property type="component" value="Unassembled WGS sequence"/>
</dbReference>
<feature type="compositionally biased region" description="Acidic residues" evidence="1">
    <location>
        <begin position="483"/>
        <end position="492"/>
    </location>
</feature>
<feature type="region of interest" description="Disordered" evidence="1">
    <location>
        <begin position="255"/>
        <end position="293"/>
    </location>
</feature>
<name>A0AAV5GGZ4_9BASI</name>
<feature type="compositionally biased region" description="Low complexity" evidence="1">
    <location>
        <begin position="463"/>
        <end position="482"/>
    </location>
</feature>
<feature type="compositionally biased region" description="Basic residues" evidence="1">
    <location>
        <begin position="281"/>
        <end position="290"/>
    </location>
</feature>
<sequence length="539" mass="57853">MTLFGEDPSESPRLPSPWLSRSSGGTPSPLSLPTPDDSTPTTPTDCTSGTTFTRRLSSIDGFDLLDGFANEFDTTLNLRDKGGGTAFFPPRQAPTLEEITVVESRTGGLQPEVDHKGHIEYKLKLLTPTSLHRLEKLRTQLKWRLVEGGGTAVYELGILDNGTLVGLNESDMAESLRTLGQMLAGLGGGAVQVTRVVRLGGSGSTRRTPSPPGTAESPCNALFPSFDVPFDTDDIAFVTSVAPPQIDAQTGTVSIFPPERVRGPTPFPSNRTPDEQAELRRAKREARRLRKEAEVEAALRAGVPLHQHQHSHSQQQQQQRSFQTAYPTRIPPRDKPNKPPKPPRRHRVDNPSRRARNTSLGGDGEDGDRLDARPHIAPRAQPRPAAPPAPKSPPAPVDQSQYKPALLQDGDAEVRYVVEAVVRKAELAPPSPPLDGLHGAGRARRKSSASRPRRTEKDDLELALDVLAAGEEGAEQEGSVCESGEDEDEETSETSPAEGDEGWSFLEFDLERLSTSVKAAAAAAAASAAAAATTSTGPP</sequence>
<feature type="region of interest" description="Disordered" evidence="1">
    <location>
        <begin position="1"/>
        <end position="50"/>
    </location>
</feature>